<dbReference type="InterPro" id="IPR000914">
    <property type="entry name" value="SBP_5_dom"/>
</dbReference>
<keyword evidence="10" id="KW-1185">Reference proteome</keyword>
<dbReference type="KEGG" id="flh:EJ997_03605"/>
<evidence type="ECO:0000259" key="8">
    <source>
        <dbReference type="Pfam" id="PF00496"/>
    </source>
</evidence>
<evidence type="ECO:0000256" key="2">
    <source>
        <dbReference type="ARBA" id="ARBA00005695"/>
    </source>
</evidence>
<dbReference type="AlphaFoldDB" id="A0A3Q9G3K2"/>
<dbReference type="RefSeq" id="WP_126703377.1">
    <property type="nucleotide sequence ID" value="NZ_CP034593.1"/>
</dbReference>
<dbReference type="PANTHER" id="PTHR30290">
    <property type="entry name" value="PERIPLASMIC BINDING COMPONENT OF ABC TRANSPORTER"/>
    <property type="match status" value="1"/>
</dbReference>
<evidence type="ECO:0000256" key="3">
    <source>
        <dbReference type="ARBA" id="ARBA00022448"/>
    </source>
</evidence>
<evidence type="ECO:0000256" key="7">
    <source>
        <dbReference type="SAM" id="SignalP"/>
    </source>
</evidence>
<organism evidence="9 10">
    <name type="scientific">Flaviflexus ciconiae</name>
    <dbReference type="NCBI Taxonomy" id="2496867"/>
    <lineage>
        <taxon>Bacteria</taxon>
        <taxon>Bacillati</taxon>
        <taxon>Actinomycetota</taxon>
        <taxon>Actinomycetes</taxon>
        <taxon>Actinomycetales</taxon>
        <taxon>Actinomycetaceae</taxon>
        <taxon>Flaviflexus</taxon>
    </lineage>
</organism>
<dbReference type="Proteomes" id="UP000280344">
    <property type="component" value="Chromosome"/>
</dbReference>
<evidence type="ECO:0000313" key="10">
    <source>
        <dbReference type="Proteomes" id="UP000280344"/>
    </source>
</evidence>
<comment type="subcellular location">
    <subcellularLocation>
        <location evidence="1">Cell envelope</location>
    </subcellularLocation>
</comment>
<dbReference type="Gene3D" id="3.10.105.10">
    <property type="entry name" value="Dipeptide-binding Protein, Domain 3"/>
    <property type="match status" value="1"/>
</dbReference>
<dbReference type="OrthoDB" id="9796817at2"/>
<keyword evidence="3" id="KW-0813">Transport</keyword>
<feature type="coiled-coil region" evidence="5">
    <location>
        <begin position="469"/>
        <end position="496"/>
    </location>
</feature>
<dbReference type="EMBL" id="CP034593">
    <property type="protein sequence ID" value="AZQ76569.1"/>
    <property type="molecule type" value="Genomic_DNA"/>
</dbReference>
<protein>
    <submittedName>
        <fullName evidence="9">ABC transporter substrate-binding protein</fullName>
    </submittedName>
</protein>
<proteinExistence type="inferred from homology"/>
<feature type="region of interest" description="Disordered" evidence="6">
    <location>
        <begin position="25"/>
        <end position="44"/>
    </location>
</feature>
<dbReference type="GO" id="GO:0015833">
    <property type="term" value="P:peptide transport"/>
    <property type="evidence" value="ECO:0007669"/>
    <property type="project" value="TreeGrafter"/>
</dbReference>
<evidence type="ECO:0000256" key="6">
    <source>
        <dbReference type="SAM" id="MobiDB-lite"/>
    </source>
</evidence>
<dbReference type="PANTHER" id="PTHR30290:SF10">
    <property type="entry name" value="PERIPLASMIC OLIGOPEPTIDE-BINDING PROTEIN-RELATED"/>
    <property type="match status" value="1"/>
</dbReference>
<sequence>MLSFRRSTALPLVAALSLVLAGCSSETDNGESNGGEPIDGGTLTFATGDAEPTCLDPHVGGNMPQQIAGIHVTESLFTMTEEGEIEPWLAESGEMSEDGMTWTFTLKEDVEFTDGTPFDAEAVKANVEHLQDPATESSTGYLALEHVESVEPVGAHTAVFHMTEPDAALMESFAQTWLAMQSPTAMERGMEENCESPVGTGPFIVSEWSKQHSITYTRNENYNSAPATADHEGPAYLETLEIRFMPDATSRYAALQAGEVDVIDSAQPDTISQARASDGPIKDLLGVRSGASTRLELNTGGNTFSDPLVRQAFMHASDIETGVETLFFGTVERSTSMVASSTPHGTSHDDGAFDCDQEIANELLDEAGWEMGEDGIRTKDGERLTVRIPVSTHQSIPAEQSLIEQIQAQSREVGFDVTIDPMDLASWYAAAGAWEFDAITAPYGKSSPDVMRIIFHSDGIEPAPSGYHANNINVRNDELDALLEQANQTTDEAERADLYAQAQQIIVDGAYVMPLYDWQTRVLYSEDVQGLRLETNLSTPWFADAWINE</sequence>
<accession>A0A3Q9G3K2</accession>
<dbReference type="CDD" id="cd08492">
    <property type="entry name" value="PBP2_NikA_DppA_OppA_like_15"/>
    <property type="match status" value="1"/>
</dbReference>
<reference evidence="9 10" key="1">
    <citation type="submission" date="2018-12" db="EMBL/GenBank/DDBJ databases">
        <title>Complete genome sequence of Flaviflexus sp. H23T48.</title>
        <authorList>
            <person name="Bae J.-W."/>
            <person name="Lee J.-Y."/>
        </authorList>
    </citation>
    <scope>NUCLEOTIDE SEQUENCE [LARGE SCALE GENOMIC DNA]</scope>
    <source>
        <strain evidence="9 10">H23T48</strain>
    </source>
</reference>
<dbReference type="Pfam" id="PF00496">
    <property type="entry name" value="SBP_bac_5"/>
    <property type="match status" value="1"/>
</dbReference>
<keyword evidence="5" id="KW-0175">Coiled coil</keyword>
<dbReference type="GO" id="GO:0042597">
    <property type="term" value="C:periplasmic space"/>
    <property type="evidence" value="ECO:0007669"/>
    <property type="project" value="UniProtKB-ARBA"/>
</dbReference>
<keyword evidence="4 7" id="KW-0732">Signal</keyword>
<evidence type="ECO:0000313" key="9">
    <source>
        <dbReference type="EMBL" id="AZQ76569.1"/>
    </source>
</evidence>
<dbReference type="PIRSF" id="PIRSF002741">
    <property type="entry name" value="MppA"/>
    <property type="match status" value="1"/>
</dbReference>
<dbReference type="InterPro" id="IPR039424">
    <property type="entry name" value="SBP_5"/>
</dbReference>
<dbReference type="InterPro" id="IPR030678">
    <property type="entry name" value="Peptide/Ni-bd"/>
</dbReference>
<dbReference type="SUPFAM" id="SSF53850">
    <property type="entry name" value="Periplasmic binding protein-like II"/>
    <property type="match status" value="1"/>
</dbReference>
<evidence type="ECO:0000256" key="1">
    <source>
        <dbReference type="ARBA" id="ARBA00004196"/>
    </source>
</evidence>
<feature type="chain" id="PRO_5039215441" evidence="7">
    <location>
        <begin position="22"/>
        <end position="549"/>
    </location>
</feature>
<dbReference type="GO" id="GO:0030313">
    <property type="term" value="C:cell envelope"/>
    <property type="evidence" value="ECO:0007669"/>
    <property type="project" value="UniProtKB-SubCell"/>
</dbReference>
<evidence type="ECO:0000256" key="5">
    <source>
        <dbReference type="SAM" id="Coils"/>
    </source>
</evidence>
<evidence type="ECO:0000256" key="4">
    <source>
        <dbReference type="ARBA" id="ARBA00022729"/>
    </source>
</evidence>
<dbReference type="GO" id="GO:1904680">
    <property type="term" value="F:peptide transmembrane transporter activity"/>
    <property type="evidence" value="ECO:0007669"/>
    <property type="project" value="TreeGrafter"/>
</dbReference>
<dbReference type="GO" id="GO:0043190">
    <property type="term" value="C:ATP-binding cassette (ABC) transporter complex"/>
    <property type="evidence" value="ECO:0007669"/>
    <property type="project" value="InterPro"/>
</dbReference>
<feature type="signal peptide" evidence="7">
    <location>
        <begin position="1"/>
        <end position="21"/>
    </location>
</feature>
<gene>
    <name evidence="9" type="ORF">EJ997_03605</name>
</gene>
<name>A0A3Q9G3K2_9ACTO</name>
<feature type="domain" description="Solute-binding protein family 5" evidence="8">
    <location>
        <begin position="84"/>
        <end position="451"/>
    </location>
</feature>
<dbReference type="PROSITE" id="PS51257">
    <property type="entry name" value="PROKAR_LIPOPROTEIN"/>
    <property type="match status" value="1"/>
</dbReference>
<dbReference type="Gene3D" id="3.40.190.10">
    <property type="entry name" value="Periplasmic binding protein-like II"/>
    <property type="match status" value="1"/>
</dbReference>
<comment type="similarity">
    <text evidence="2">Belongs to the bacterial solute-binding protein 5 family.</text>
</comment>